<evidence type="ECO:0000313" key="7">
    <source>
        <dbReference type="EMBL" id="OEY97157.1"/>
    </source>
</evidence>
<feature type="transmembrane region" description="Helical" evidence="6">
    <location>
        <begin position="435"/>
        <end position="455"/>
    </location>
</feature>
<protein>
    <submittedName>
        <fullName evidence="7">Uncharacterized protein</fullName>
    </submittedName>
</protein>
<accession>A0A1E7RD60</accession>
<proteinExistence type="predicted"/>
<feature type="transmembrane region" description="Helical" evidence="6">
    <location>
        <begin position="265"/>
        <end position="287"/>
    </location>
</feature>
<evidence type="ECO:0000313" key="8">
    <source>
        <dbReference type="Proteomes" id="UP000185895"/>
    </source>
</evidence>
<dbReference type="OrthoDB" id="653189at2"/>
<reference evidence="7 8" key="1">
    <citation type="submission" date="2016-09" db="EMBL/GenBank/DDBJ databases">
        <authorList>
            <person name="Capua I."/>
            <person name="De Benedictis P."/>
            <person name="Joannis T."/>
            <person name="Lombin L.H."/>
            <person name="Cattoli G."/>
        </authorList>
    </citation>
    <scope>NUCLEOTIDE SEQUENCE [LARGE SCALE GENOMIC DNA]</scope>
    <source>
        <strain evidence="7 8">ANC 4671</strain>
    </source>
</reference>
<feature type="transmembrane region" description="Helical" evidence="6">
    <location>
        <begin position="348"/>
        <end position="367"/>
    </location>
</feature>
<evidence type="ECO:0000256" key="1">
    <source>
        <dbReference type="ARBA" id="ARBA00004651"/>
    </source>
</evidence>
<dbReference type="AlphaFoldDB" id="A0A1E7RD60"/>
<dbReference type="RefSeq" id="WP_070069306.1">
    <property type="nucleotide sequence ID" value="NZ_MKKK01000012.1"/>
</dbReference>
<feature type="transmembrane region" description="Helical" evidence="6">
    <location>
        <begin position="402"/>
        <end position="423"/>
    </location>
</feature>
<organism evidence="7 8">
    <name type="scientific">Acinetobacter qingfengensis</name>
    <dbReference type="NCBI Taxonomy" id="1262585"/>
    <lineage>
        <taxon>Bacteria</taxon>
        <taxon>Pseudomonadati</taxon>
        <taxon>Pseudomonadota</taxon>
        <taxon>Gammaproteobacteria</taxon>
        <taxon>Moraxellales</taxon>
        <taxon>Moraxellaceae</taxon>
        <taxon>Acinetobacter</taxon>
    </lineage>
</organism>
<keyword evidence="8" id="KW-1185">Reference proteome</keyword>
<dbReference type="EMBL" id="MKKK01000012">
    <property type="protein sequence ID" value="OEY97157.1"/>
    <property type="molecule type" value="Genomic_DNA"/>
</dbReference>
<keyword evidence="2" id="KW-1003">Cell membrane</keyword>
<feature type="transmembrane region" description="Helical" evidence="6">
    <location>
        <begin position="308"/>
        <end position="328"/>
    </location>
</feature>
<comment type="caution">
    <text evidence="7">The sequence shown here is derived from an EMBL/GenBank/DDBJ whole genome shotgun (WGS) entry which is preliminary data.</text>
</comment>
<feature type="transmembrane region" description="Helical" evidence="6">
    <location>
        <begin position="379"/>
        <end position="396"/>
    </location>
</feature>
<feature type="transmembrane region" description="Helical" evidence="6">
    <location>
        <begin position="40"/>
        <end position="61"/>
    </location>
</feature>
<feature type="transmembrane region" description="Helical" evidence="6">
    <location>
        <begin position="122"/>
        <end position="145"/>
    </location>
</feature>
<dbReference type="PANTHER" id="PTHR30250:SF26">
    <property type="entry name" value="PSMA PROTEIN"/>
    <property type="match status" value="1"/>
</dbReference>
<dbReference type="InterPro" id="IPR050833">
    <property type="entry name" value="Poly_Biosynth_Transport"/>
</dbReference>
<evidence type="ECO:0000256" key="3">
    <source>
        <dbReference type="ARBA" id="ARBA00022692"/>
    </source>
</evidence>
<feature type="transmembrane region" description="Helical" evidence="6">
    <location>
        <begin position="228"/>
        <end position="245"/>
    </location>
</feature>
<comment type="subcellular location">
    <subcellularLocation>
        <location evidence="1">Cell membrane</location>
        <topology evidence="1">Multi-pass membrane protein</topology>
    </subcellularLocation>
</comment>
<feature type="transmembrane region" description="Helical" evidence="6">
    <location>
        <begin position="467"/>
        <end position="492"/>
    </location>
</feature>
<keyword evidence="5 6" id="KW-0472">Membrane</keyword>
<evidence type="ECO:0000256" key="5">
    <source>
        <dbReference type="ARBA" id="ARBA00023136"/>
    </source>
</evidence>
<dbReference type="Proteomes" id="UP000185895">
    <property type="component" value="Unassembled WGS sequence"/>
</dbReference>
<dbReference type="Pfam" id="PF01943">
    <property type="entry name" value="Polysacc_synt"/>
    <property type="match status" value="1"/>
</dbReference>
<evidence type="ECO:0000256" key="2">
    <source>
        <dbReference type="ARBA" id="ARBA00022475"/>
    </source>
</evidence>
<feature type="transmembrane region" description="Helical" evidence="6">
    <location>
        <begin position="152"/>
        <end position="177"/>
    </location>
</feature>
<feature type="transmembrane region" description="Helical" evidence="6">
    <location>
        <begin position="7"/>
        <end position="28"/>
    </location>
</feature>
<feature type="transmembrane region" description="Helical" evidence="6">
    <location>
        <begin position="183"/>
        <end position="207"/>
    </location>
</feature>
<sequence>MALQRNIAVNYISQLYNGLIGIIVMPFYLKFLGAESYGLIAFFMLLQTWFYLLDVGLSQTLSRETVRFKNNVLSATHFFKLYHYISIIFFALALSLVLVLSLSNQWIATHWLKFSHLSLRDVLLCLQIMFICAGLRCMGGIYRGVIQGFEKIVWISIFNIVINTLRFVVVIPVLYVFDFQIQVYFYFQLGVALFEFAVLWFYHRVLIKQHDPMHLDMMPESANYFKQMLYFALLSGGNFILWLGISQSDKLLLSSLLPLADYAYYSIAILLASVIYMISTPMSNVLLPRMTALFSQNNLLQLEQIYTQFAQFISVVVCSIALTIFWNAHEVVLLWSNDVHTADQVAPVLKLYILGNVFLAINAFSYYIQYAHGDVKRHFYGNVCLLILMLPIIYWATTHYGALGAGVVWLSLHALWFFSWTIYVNRHFITHYWQWSFTIIQILVVSYIFSALLHWLYQGMNIYADSIWIDLLALALFGGLLFAVTAVSAPAIRQFLQQKLRG</sequence>
<dbReference type="InterPro" id="IPR002797">
    <property type="entry name" value="Polysacc_synth"/>
</dbReference>
<dbReference type="STRING" id="1262585.BJI46_01640"/>
<dbReference type="GO" id="GO:0005886">
    <property type="term" value="C:plasma membrane"/>
    <property type="evidence" value="ECO:0007669"/>
    <property type="project" value="UniProtKB-SubCell"/>
</dbReference>
<keyword evidence="4 6" id="KW-1133">Transmembrane helix</keyword>
<evidence type="ECO:0000256" key="4">
    <source>
        <dbReference type="ARBA" id="ARBA00022989"/>
    </source>
</evidence>
<feature type="transmembrane region" description="Helical" evidence="6">
    <location>
        <begin position="81"/>
        <end position="102"/>
    </location>
</feature>
<name>A0A1E7RD60_9GAMM</name>
<dbReference type="PANTHER" id="PTHR30250">
    <property type="entry name" value="PST FAMILY PREDICTED COLANIC ACID TRANSPORTER"/>
    <property type="match status" value="1"/>
</dbReference>
<evidence type="ECO:0000256" key="6">
    <source>
        <dbReference type="SAM" id="Phobius"/>
    </source>
</evidence>
<keyword evidence="3 6" id="KW-0812">Transmembrane</keyword>
<gene>
    <name evidence="7" type="ORF">BJI46_01640</name>
</gene>